<accession>A0ABQ8JHH1</accession>
<proteinExistence type="predicted"/>
<keyword evidence="1" id="KW-0472">Membrane</keyword>
<organism evidence="2 3">
    <name type="scientific">Dermatophagoides pteronyssinus</name>
    <name type="common">European house dust mite</name>
    <dbReference type="NCBI Taxonomy" id="6956"/>
    <lineage>
        <taxon>Eukaryota</taxon>
        <taxon>Metazoa</taxon>
        <taxon>Ecdysozoa</taxon>
        <taxon>Arthropoda</taxon>
        <taxon>Chelicerata</taxon>
        <taxon>Arachnida</taxon>
        <taxon>Acari</taxon>
        <taxon>Acariformes</taxon>
        <taxon>Sarcoptiformes</taxon>
        <taxon>Astigmata</taxon>
        <taxon>Psoroptidia</taxon>
        <taxon>Analgoidea</taxon>
        <taxon>Pyroglyphidae</taxon>
        <taxon>Dermatophagoidinae</taxon>
        <taxon>Dermatophagoides</taxon>
    </lineage>
</organism>
<evidence type="ECO:0000256" key="1">
    <source>
        <dbReference type="SAM" id="Phobius"/>
    </source>
</evidence>
<keyword evidence="3" id="KW-1185">Reference proteome</keyword>
<keyword evidence="1" id="KW-1133">Transmembrane helix</keyword>
<comment type="caution">
    <text evidence="2">The sequence shown here is derived from an EMBL/GenBank/DDBJ whole genome shotgun (WGS) entry which is preliminary data.</text>
</comment>
<sequence>MENFKTVVFFLLISIIVLISFDGNIVDCGIINRLWNWGTGNRYGQQQQQYPGGGYFGGGYYPGYYPGYGGQRYPSYGGHYGGHYYPGYGRR</sequence>
<protein>
    <submittedName>
        <fullName evidence="2">Uncharacterized protein</fullName>
    </submittedName>
</protein>
<gene>
    <name evidence="2" type="ORF">DERP_002351</name>
</gene>
<evidence type="ECO:0000313" key="2">
    <source>
        <dbReference type="EMBL" id="KAH9422059.1"/>
    </source>
</evidence>
<dbReference type="EMBL" id="NJHN03000037">
    <property type="protein sequence ID" value="KAH9422059.1"/>
    <property type="molecule type" value="Genomic_DNA"/>
</dbReference>
<keyword evidence="1" id="KW-0812">Transmembrane</keyword>
<feature type="transmembrane region" description="Helical" evidence="1">
    <location>
        <begin position="6"/>
        <end position="26"/>
    </location>
</feature>
<evidence type="ECO:0000313" key="3">
    <source>
        <dbReference type="Proteomes" id="UP000887458"/>
    </source>
</evidence>
<reference evidence="2 3" key="2">
    <citation type="journal article" date="2022" name="Mol. Biol. Evol.">
        <title>Comparative Genomics Reveals Insights into the Divergent Evolution of Astigmatic Mites and Household Pest Adaptations.</title>
        <authorList>
            <person name="Xiong Q."/>
            <person name="Wan A.T."/>
            <person name="Liu X."/>
            <person name="Fung C.S."/>
            <person name="Xiao X."/>
            <person name="Malainual N."/>
            <person name="Hou J."/>
            <person name="Wang L."/>
            <person name="Wang M."/>
            <person name="Yang K.Y."/>
            <person name="Cui Y."/>
            <person name="Leung E.L."/>
            <person name="Nong W."/>
            <person name="Shin S.K."/>
            <person name="Au S.W."/>
            <person name="Jeong K.Y."/>
            <person name="Chew F.T."/>
            <person name="Hui J.H."/>
            <person name="Leung T.F."/>
            <person name="Tungtrongchitr A."/>
            <person name="Zhong N."/>
            <person name="Liu Z."/>
            <person name="Tsui S.K."/>
        </authorList>
    </citation>
    <scope>NUCLEOTIDE SEQUENCE [LARGE SCALE GENOMIC DNA]</scope>
    <source>
        <strain evidence="2">Derp</strain>
    </source>
</reference>
<name>A0ABQ8JHH1_DERPT</name>
<dbReference type="Proteomes" id="UP000887458">
    <property type="component" value="Unassembled WGS sequence"/>
</dbReference>
<reference evidence="2 3" key="1">
    <citation type="journal article" date="2018" name="J. Allergy Clin. Immunol.">
        <title>High-quality assembly of Dermatophagoides pteronyssinus genome and transcriptome reveals a wide range of novel allergens.</title>
        <authorList>
            <person name="Liu X.Y."/>
            <person name="Yang K.Y."/>
            <person name="Wang M.Q."/>
            <person name="Kwok J.S."/>
            <person name="Zeng X."/>
            <person name="Yang Z."/>
            <person name="Xiao X.J."/>
            <person name="Lau C.P."/>
            <person name="Li Y."/>
            <person name="Huang Z.M."/>
            <person name="Ba J.G."/>
            <person name="Yim A.K."/>
            <person name="Ouyang C.Y."/>
            <person name="Ngai S.M."/>
            <person name="Chan T.F."/>
            <person name="Leung E.L."/>
            <person name="Liu L."/>
            <person name="Liu Z.G."/>
            <person name="Tsui S.K."/>
        </authorList>
    </citation>
    <scope>NUCLEOTIDE SEQUENCE [LARGE SCALE GENOMIC DNA]</scope>
    <source>
        <strain evidence="2">Derp</strain>
    </source>
</reference>